<proteinExistence type="predicted"/>
<dbReference type="OrthoDB" id="975794at2"/>
<reference evidence="3 4" key="1">
    <citation type="submission" date="2018-11" db="EMBL/GenBank/DDBJ databases">
        <title>Genomes From Bacteria Associated with the Canine Oral Cavity: a Test Case for Automated Genome-Based Taxonomic Assignment.</title>
        <authorList>
            <person name="Coil D.A."/>
            <person name="Jospin G."/>
            <person name="Darling A.E."/>
            <person name="Wallis C."/>
            <person name="Davis I.J."/>
            <person name="Harris S."/>
            <person name="Eisen J.A."/>
            <person name="Holcombe L.J."/>
            <person name="O'Flynn C."/>
        </authorList>
    </citation>
    <scope>NUCLEOTIDE SEQUENCE [LARGE SCALE GENOMIC DNA]</scope>
    <source>
        <strain evidence="3 4">OH887_COT-365</strain>
    </source>
</reference>
<evidence type="ECO:0000259" key="2">
    <source>
        <dbReference type="Pfam" id="PF13476"/>
    </source>
</evidence>
<keyword evidence="1" id="KW-0175">Coiled coil</keyword>
<dbReference type="AlphaFoldDB" id="A0A3P1TFQ4"/>
<dbReference type="GO" id="GO:0016887">
    <property type="term" value="F:ATP hydrolysis activity"/>
    <property type="evidence" value="ECO:0007669"/>
    <property type="project" value="InterPro"/>
</dbReference>
<dbReference type="SUPFAM" id="SSF52540">
    <property type="entry name" value="P-loop containing nucleoside triphosphate hydrolases"/>
    <property type="match status" value="1"/>
</dbReference>
<feature type="coiled-coil region" evidence="1">
    <location>
        <begin position="369"/>
        <end position="403"/>
    </location>
</feature>
<dbReference type="EMBL" id="RQZG01000001">
    <property type="protein sequence ID" value="RRD07393.1"/>
    <property type="molecule type" value="Genomic_DNA"/>
</dbReference>
<dbReference type="Pfam" id="PF13476">
    <property type="entry name" value="AAA_23"/>
    <property type="match status" value="1"/>
</dbReference>
<evidence type="ECO:0000313" key="3">
    <source>
        <dbReference type="EMBL" id="RRD07393.1"/>
    </source>
</evidence>
<feature type="domain" description="Rad50/SbcC-type AAA" evidence="2">
    <location>
        <begin position="18"/>
        <end position="215"/>
    </location>
</feature>
<sequence>MRRLTLTHLTFTGTSVPDASVDFSPHVTVIHGPSDTGKSFIVDAIDFVLGAKALKEIPERDGYSRVLLGLELPEGDRVTLARAIDGGDICLYRADLRFEPPGPPDESLSAKHSASTTSNLSRFLLGQVGLDEKRVRKNARNETNMLSFRDLTKLCIIGETKMQAEEAPGISGQHVSRTKEVSILKLLLTGEDDSALETVPSTQEQKRLRGARQEVVERMLGQLETRLQDVAEPTELKEQLAKLNRAISEHTATVGGLARQRGQLLVDRTRIEREERTYRLEYSDAAALRERFELLRRQYESDLARLEMIAEVGNLLGYFRQGTCVFCGAEPANQHLNIDCAGDTTSFGLSVEAETLKTRALHQDLLVTIESVNERNRSVRKAIRSARQESSRLQTEIEALDARIAPHEGDLNDLLAKRSEVEKYLGLYDQVASLEAMIRKIASESDAEVATAATSLSLTAVREFSAEISKRLRQWGYPDAALVRYDRSELDIIAGDQKRSAHGKGVRAILHAAFTLALAQYCFDRELPHPGFIVLDSPLVTYRPPDHSHDDDEDPPEDVVRAFYRNIQDNFDGQVIVMENTDPLEPLAQDAKDTPFTKHASDGRYGFLPMKASAAGLAVLPTDTQPEES</sequence>
<evidence type="ECO:0000256" key="1">
    <source>
        <dbReference type="SAM" id="Coils"/>
    </source>
</evidence>
<gene>
    <name evidence="3" type="ORF">EII34_02635</name>
</gene>
<dbReference type="InterPro" id="IPR027417">
    <property type="entry name" value="P-loop_NTPase"/>
</dbReference>
<protein>
    <recommendedName>
        <fullName evidence="2">Rad50/SbcC-type AAA domain-containing protein</fullName>
    </recommendedName>
</protein>
<dbReference type="Gene3D" id="3.40.50.300">
    <property type="entry name" value="P-loop containing nucleotide triphosphate hydrolases"/>
    <property type="match status" value="2"/>
</dbReference>
<comment type="caution">
    <text evidence="3">The sequence shown here is derived from an EMBL/GenBank/DDBJ whole genome shotgun (WGS) entry which is preliminary data.</text>
</comment>
<dbReference type="Proteomes" id="UP000280819">
    <property type="component" value="Unassembled WGS sequence"/>
</dbReference>
<name>A0A3P1TFQ4_9ACTN</name>
<dbReference type="GO" id="GO:0006302">
    <property type="term" value="P:double-strand break repair"/>
    <property type="evidence" value="ECO:0007669"/>
    <property type="project" value="InterPro"/>
</dbReference>
<dbReference type="RefSeq" id="WP_124842564.1">
    <property type="nucleotide sequence ID" value="NZ_RQZG01000001.1"/>
</dbReference>
<organism evidence="3 4">
    <name type="scientific">Arachnia propionica</name>
    <dbReference type="NCBI Taxonomy" id="1750"/>
    <lineage>
        <taxon>Bacteria</taxon>
        <taxon>Bacillati</taxon>
        <taxon>Actinomycetota</taxon>
        <taxon>Actinomycetes</taxon>
        <taxon>Propionibacteriales</taxon>
        <taxon>Propionibacteriaceae</taxon>
        <taxon>Arachnia</taxon>
    </lineage>
</organism>
<evidence type="ECO:0000313" key="4">
    <source>
        <dbReference type="Proteomes" id="UP000280819"/>
    </source>
</evidence>
<accession>A0A3P1TFQ4</accession>
<dbReference type="InterPro" id="IPR038729">
    <property type="entry name" value="Rad50/SbcC_AAA"/>
</dbReference>